<keyword evidence="2" id="KW-1185">Reference proteome</keyword>
<evidence type="ECO:0000313" key="1">
    <source>
        <dbReference type="EMBL" id="PWN53507.1"/>
    </source>
</evidence>
<name>A0ACD0P625_9BASI</name>
<protein>
    <submittedName>
        <fullName evidence="1">Uncharacterized protein</fullName>
    </submittedName>
</protein>
<reference evidence="1 2" key="1">
    <citation type="journal article" date="2018" name="Mol. Biol. Evol.">
        <title>Broad Genomic Sampling Reveals a Smut Pathogenic Ancestry of the Fungal Clade Ustilaginomycotina.</title>
        <authorList>
            <person name="Kijpornyongpan T."/>
            <person name="Mondo S.J."/>
            <person name="Barry K."/>
            <person name="Sandor L."/>
            <person name="Lee J."/>
            <person name="Lipzen A."/>
            <person name="Pangilinan J."/>
            <person name="LaButti K."/>
            <person name="Hainaut M."/>
            <person name="Henrissat B."/>
            <person name="Grigoriev I.V."/>
            <person name="Spatafora J.W."/>
            <person name="Aime M.C."/>
        </authorList>
    </citation>
    <scope>NUCLEOTIDE SEQUENCE [LARGE SCALE GENOMIC DNA]</scope>
    <source>
        <strain evidence="1 2">SA 807</strain>
    </source>
</reference>
<dbReference type="Proteomes" id="UP000245626">
    <property type="component" value="Unassembled WGS sequence"/>
</dbReference>
<dbReference type="EMBL" id="KZ819722">
    <property type="protein sequence ID" value="PWN53507.1"/>
    <property type="molecule type" value="Genomic_DNA"/>
</dbReference>
<organism evidence="1 2">
    <name type="scientific">Violaceomyces palustris</name>
    <dbReference type="NCBI Taxonomy" id="1673888"/>
    <lineage>
        <taxon>Eukaryota</taxon>
        <taxon>Fungi</taxon>
        <taxon>Dikarya</taxon>
        <taxon>Basidiomycota</taxon>
        <taxon>Ustilaginomycotina</taxon>
        <taxon>Ustilaginomycetes</taxon>
        <taxon>Violaceomycetales</taxon>
        <taxon>Violaceomycetaceae</taxon>
        <taxon>Violaceomyces</taxon>
    </lineage>
</organism>
<proteinExistence type="predicted"/>
<evidence type="ECO:0000313" key="2">
    <source>
        <dbReference type="Proteomes" id="UP000245626"/>
    </source>
</evidence>
<gene>
    <name evidence="1" type="ORF">IE53DRAFT_383984</name>
</gene>
<accession>A0ACD0P625</accession>
<sequence>MSESNGQASSSPAQNGGERKGTEQEGSSKGGGGLMDAVIDSLFQPGLNTPMQKIMNYSFYGLFLSLTILFFLTGGNLHVLGLFAVALGLYGSVNWFLQEIAKLPPSATQIQQMPSAVESEKQVDEVDDPNLGEGREGDGEGRKER</sequence>